<proteinExistence type="predicted"/>
<evidence type="ECO:0000256" key="2">
    <source>
        <dbReference type="SAM" id="SignalP"/>
    </source>
</evidence>
<dbReference type="InterPro" id="IPR011033">
    <property type="entry name" value="PRC_barrel-like_sf"/>
</dbReference>
<evidence type="ECO:0000256" key="1">
    <source>
        <dbReference type="SAM" id="MobiDB-lite"/>
    </source>
</evidence>
<dbReference type="InterPro" id="IPR027275">
    <property type="entry name" value="PRC-brl_dom"/>
</dbReference>
<gene>
    <name evidence="4" type="ORF">CH341_19580</name>
</gene>
<dbReference type="EMBL" id="NPEX01000154">
    <property type="protein sequence ID" value="RAI42439.1"/>
    <property type="molecule type" value="Genomic_DNA"/>
</dbReference>
<feature type="compositionally biased region" description="Polar residues" evidence="1">
    <location>
        <begin position="168"/>
        <end position="184"/>
    </location>
</feature>
<feature type="region of interest" description="Disordered" evidence="1">
    <location>
        <begin position="149"/>
        <end position="184"/>
    </location>
</feature>
<sequence length="184" mass="18332">MIRNLVAVAAVGGLMMSTALAQSPSPSTGTTPGAMGSSTSASSAAASVITQQSPNQWLASKFMGTDVIGTDDAKIGDVSDVLFDKSGKVDALIVGVGGFLGIGQKDIALPISSFQVIAANSGKNNTSSDQLRLSMTKDQLQQQAEFKTMNSASTTTGAGTAGGAATTPRNNMGGSGAATGTPNR</sequence>
<feature type="domain" description="PRC-barrel" evidence="3">
    <location>
        <begin position="59"/>
        <end position="114"/>
    </location>
</feature>
<dbReference type="AlphaFoldDB" id="A0A327KUD0"/>
<dbReference type="RefSeq" id="WP_111420684.1">
    <property type="nucleotide sequence ID" value="NZ_NPEX01000154.1"/>
</dbReference>
<feature type="compositionally biased region" description="Low complexity" evidence="1">
    <location>
        <begin position="154"/>
        <end position="167"/>
    </location>
</feature>
<keyword evidence="2" id="KW-0732">Signal</keyword>
<dbReference type="Pfam" id="PF05239">
    <property type="entry name" value="PRC"/>
    <property type="match status" value="1"/>
</dbReference>
<keyword evidence="5" id="KW-1185">Reference proteome</keyword>
<evidence type="ECO:0000313" key="5">
    <source>
        <dbReference type="Proteomes" id="UP000249130"/>
    </source>
</evidence>
<reference evidence="4 5" key="1">
    <citation type="submission" date="2017-07" db="EMBL/GenBank/DDBJ databases">
        <title>Draft Genome Sequences of Select Purple Nonsulfur Bacteria.</title>
        <authorList>
            <person name="Lasarre B."/>
            <person name="Mckinlay J.B."/>
        </authorList>
    </citation>
    <scope>NUCLEOTIDE SEQUENCE [LARGE SCALE GENOMIC DNA]</scope>
    <source>
        <strain evidence="4 5">DSM 5909</strain>
    </source>
</reference>
<name>A0A327KUD0_9BRAD</name>
<protein>
    <recommendedName>
        <fullName evidence="3">PRC-barrel domain-containing protein</fullName>
    </recommendedName>
</protein>
<evidence type="ECO:0000313" key="4">
    <source>
        <dbReference type="EMBL" id="RAI42439.1"/>
    </source>
</evidence>
<evidence type="ECO:0000259" key="3">
    <source>
        <dbReference type="Pfam" id="PF05239"/>
    </source>
</evidence>
<dbReference type="PANTHER" id="PTHR36505:SF1">
    <property type="entry name" value="BLR1072 PROTEIN"/>
    <property type="match status" value="1"/>
</dbReference>
<dbReference type="PANTHER" id="PTHR36505">
    <property type="entry name" value="BLR1072 PROTEIN"/>
    <property type="match status" value="1"/>
</dbReference>
<dbReference type="OrthoDB" id="7876889at2"/>
<feature type="chain" id="PRO_5016360553" description="PRC-barrel domain-containing protein" evidence="2">
    <location>
        <begin position="22"/>
        <end position="184"/>
    </location>
</feature>
<organism evidence="4 5">
    <name type="scientific">Rhodoplanes roseus</name>
    <dbReference type="NCBI Taxonomy" id="29409"/>
    <lineage>
        <taxon>Bacteria</taxon>
        <taxon>Pseudomonadati</taxon>
        <taxon>Pseudomonadota</taxon>
        <taxon>Alphaproteobacteria</taxon>
        <taxon>Hyphomicrobiales</taxon>
        <taxon>Nitrobacteraceae</taxon>
        <taxon>Rhodoplanes</taxon>
    </lineage>
</organism>
<feature type="signal peptide" evidence="2">
    <location>
        <begin position="1"/>
        <end position="21"/>
    </location>
</feature>
<dbReference type="Gene3D" id="2.30.30.240">
    <property type="entry name" value="PRC-barrel domain"/>
    <property type="match status" value="1"/>
</dbReference>
<dbReference type="SUPFAM" id="SSF50346">
    <property type="entry name" value="PRC-barrel domain"/>
    <property type="match status" value="1"/>
</dbReference>
<dbReference type="Proteomes" id="UP000249130">
    <property type="component" value="Unassembled WGS sequence"/>
</dbReference>
<accession>A0A327KUD0</accession>
<comment type="caution">
    <text evidence="4">The sequence shown here is derived from an EMBL/GenBank/DDBJ whole genome shotgun (WGS) entry which is preliminary data.</text>
</comment>